<proteinExistence type="predicted"/>
<evidence type="ECO:0000256" key="1">
    <source>
        <dbReference type="SAM" id="Phobius"/>
    </source>
</evidence>
<evidence type="ECO:0000313" key="3">
    <source>
        <dbReference type="Proteomes" id="UP000473008"/>
    </source>
</evidence>
<keyword evidence="1" id="KW-0812">Transmembrane</keyword>
<keyword evidence="1" id="KW-0472">Membrane</keyword>
<feature type="transmembrane region" description="Helical" evidence="1">
    <location>
        <begin position="6"/>
        <end position="32"/>
    </location>
</feature>
<keyword evidence="3" id="KW-1185">Reference proteome</keyword>
<dbReference type="RefSeq" id="WP_165018602.1">
    <property type="nucleotide sequence ID" value="NZ_JAALDL010000027.1"/>
</dbReference>
<organism evidence="2 3">
    <name type="scientific">Grimontia sedimenti</name>
    <dbReference type="NCBI Taxonomy" id="2711294"/>
    <lineage>
        <taxon>Bacteria</taxon>
        <taxon>Pseudomonadati</taxon>
        <taxon>Pseudomonadota</taxon>
        <taxon>Gammaproteobacteria</taxon>
        <taxon>Vibrionales</taxon>
        <taxon>Vibrionaceae</taxon>
        <taxon>Grimontia</taxon>
    </lineage>
</organism>
<accession>A0A6M1RJ05</accession>
<gene>
    <name evidence="2" type="ORF">G5S52_22275</name>
</gene>
<reference evidence="2 3" key="1">
    <citation type="submission" date="2020-02" db="EMBL/GenBank/DDBJ databases">
        <title>The draft genome of Grimontia sedimenta sp. nov., isolated from benthic sediments near coral reefs south of Kuwait.</title>
        <authorList>
            <person name="Mahmoud H.M."/>
            <person name="Jose L."/>
            <person name="Eapen S."/>
        </authorList>
    </citation>
    <scope>NUCLEOTIDE SEQUENCE [LARGE SCALE GENOMIC DNA]</scope>
    <source>
        <strain evidence="2 3">S25</strain>
    </source>
</reference>
<feature type="transmembrane region" description="Helical" evidence="1">
    <location>
        <begin position="44"/>
        <end position="65"/>
    </location>
</feature>
<sequence>MSSPKLLLFSLLHFVVVIGLWFLALSVVLGLGFKSDWGVFDYSLTAFVAVSLFVLGLPSVLVSFLDIHLPTWLVPIIVSIQLVYGYLQVGFLSRLFNRRNNKINNIE</sequence>
<name>A0A6M1RJ05_9GAMM</name>
<comment type="caution">
    <text evidence="2">The sequence shown here is derived from an EMBL/GenBank/DDBJ whole genome shotgun (WGS) entry which is preliminary data.</text>
</comment>
<evidence type="ECO:0000313" key="2">
    <source>
        <dbReference type="EMBL" id="NGO00247.1"/>
    </source>
</evidence>
<keyword evidence="1" id="KW-1133">Transmembrane helix</keyword>
<protein>
    <submittedName>
        <fullName evidence="2">Uncharacterized protein</fullName>
    </submittedName>
</protein>
<dbReference type="EMBL" id="JAALDL010000027">
    <property type="protein sequence ID" value="NGO00247.1"/>
    <property type="molecule type" value="Genomic_DNA"/>
</dbReference>
<feature type="transmembrane region" description="Helical" evidence="1">
    <location>
        <begin position="71"/>
        <end position="92"/>
    </location>
</feature>
<dbReference type="Proteomes" id="UP000473008">
    <property type="component" value="Unassembled WGS sequence"/>
</dbReference>
<dbReference type="AlphaFoldDB" id="A0A6M1RJ05"/>